<reference evidence="3 4" key="1">
    <citation type="submission" date="2024-09" db="EMBL/GenBank/DDBJ databases">
        <authorList>
            <person name="Sun Q."/>
            <person name="Mori K."/>
        </authorList>
    </citation>
    <scope>NUCLEOTIDE SEQUENCE [LARGE SCALE GENOMIC DNA]</scope>
    <source>
        <strain evidence="3 4">NCAIM B.02301</strain>
    </source>
</reference>
<dbReference type="InterPro" id="IPR053150">
    <property type="entry name" value="Teicoplanin_resist-assoc"/>
</dbReference>
<evidence type="ECO:0000313" key="3">
    <source>
        <dbReference type="EMBL" id="MFC0561515.1"/>
    </source>
</evidence>
<accession>A0ABV6NL70</accession>
<feature type="transmembrane region" description="Helical" evidence="1">
    <location>
        <begin position="35"/>
        <end position="56"/>
    </location>
</feature>
<dbReference type="EMBL" id="JBHLTR010000073">
    <property type="protein sequence ID" value="MFC0561515.1"/>
    <property type="molecule type" value="Genomic_DNA"/>
</dbReference>
<feature type="transmembrane region" description="Helical" evidence="1">
    <location>
        <begin position="87"/>
        <end position="110"/>
    </location>
</feature>
<evidence type="ECO:0000256" key="1">
    <source>
        <dbReference type="SAM" id="Phobius"/>
    </source>
</evidence>
<proteinExistence type="predicted"/>
<feature type="transmembrane region" description="Helical" evidence="1">
    <location>
        <begin position="6"/>
        <end position="23"/>
    </location>
</feature>
<protein>
    <submittedName>
        <fullName evidence="3">VanZ family protein</fullName>
    </submittedName>
</protein>
<dbReference type="PANTHER" id="PTHR36834">
    <property type="entry name" value="MEMBRANE PROTEIN-RELATED"/>
    <property type="match status" value="1"/>
</dbReference>
<dbReference type="InterPro" id="IPR006976">
    <property type="entry name" value="VanZ-like"/>
</dbReference>
<keyword evidence="1" id="KW-0472">Membrane</keyword>
<dbReference type="PANTHER" id="PTHR36834:SF1">
    <property type="entry name" value="INTEGRAL MEMBRANE PROTEIN"/>
    <property type="match status" value="1"/>
</dbReference>
<sequence>MFLSFITFLGSIVLALYILIDLISNRFKNIKKRIIFYSFIFYLIHVVHFTVGILFYPPIEDTYVKIQFIPFYFIYDLYLLNDRGNSWYFWNAVKLSFFNLIMLLPLGAYLSLLFRINSIKKAIFITFLVSLFIESYQLILESLGFTVGRTFNVDDLILNTLGGLVGFVMFSWGWKTYNSVTNYKRKSA</sequence>
<evidence type="ECO:0000313" key="4">
    <source>
        <dbReference type="Proteomes" id="UP001589833"/>
    </source>
</evidence>
<feature type="transmembrane region" description="Helical" evidence="1">
    <location>
        <begin position="122"/>
        <end position="140"/>
    </location>
</feature>
<dbReference type="Proteomes" id="UP001589833">
    <property type="component" value="Unassembled WGS sequence"/>
</dbReference>
<organism evidence="3 4">
    <name type="scientific">Halalkalibacter alkalisediminis</name>
    <dbReference type="NCBI Taxonomy" id="935616"/>
    <lineage>
        <taxon>Bacteria</taxon>
        <taxon>Bacillati</taxon>
        <taxon>Bacillota</taxon>
        <taxon>Bacilli</taxon>
        <taxon>Bacillales</taxon>
        <taxon>Bacillaceae</taxon>
        <taxon>Halalkalibacter</taxon>
    </lineage>
</organism>
<keyword evidence="1" id="KW-1133">Transmembrane helix</keyword>
<dbReference type="RefSeq" id="WP_273848416.1">
    <property type="nucleotide sequence ID" value="NZ_JAQQWT010000084.1"/>
</dbReference>
<keyword evidence="4" id="KW-1185">Reference proteome</keyword>
<evidence type="ECO:0000259" key="2">
    <source>
        <dbReference type="Pfam" id="PF04892"/>
    </source>
</evidence>
<feature type="transmembrane region" description="Helical" evidence="1">
    <location>
        <begin position="156"/>
        <end position="177"/>
    </location>
</feature>
<name>A0ABV6NL70_9BACI</name>
<keyword evidence="1" id="KW-0812">Transmembrane</keyword>
<comment type="caution">
    <text evidence="3">The sequence shown here is derived from an EMBL/GenBank/DDBJ whole genome shotgun (WGS) entry which is preliminary data.</text>
</comment>
<dbReference type="Pfam" id="PF04892">
    <property type="entry name" value="VanZ"/>
    <property type="match status" value="1"/>
</dbReference>
<gene>
    <name evidence="3" type="ORF">ACFFH4_21645</name>
</gene>
<feature type="domain" description="VanZ-like" evidence="2">
    <location>
        <begin position="39"/>
        <end position="171"/>
    </location>
</feature>